<reference evidence="3" key="1">
    <citation type="submission" date="2017-06" db="EMBL/GenBank/DDBJ databases">
        <title>Complete genome sequence of Capnocytophaga sp. KCOM 1579 (=ChDC OS43) isolated from a human refractory periapical abscess lesion.</title>
        <authorList>
            <person name="Kook J.-K."/>
            <person name="Park S.-N."/>
            <person name="Lim Y.K."/>
            <person name="Roh H."/>
        </authorList>
    </citation>
    <scope>NUCLEOTIDE SEQUENCE [LARGE SCALE GENOMIC DNA]</scope>
    <source>
        <strain evidence="3">ChDC OS43</strain>
    </source>
</reference>
<sequence length="201" mass="23158">MKTLKDKAKNFIMSLFNKVKRSEIVAKDYLIATLTPDAMEVLKNISAIQFRYEIAYVAINPSELKHIFDRHYLENEKATHQGNPLTDVEIEAIVDILDKPDKLISLGYVKKHQAETYLFLKKKEDNTTVIVEIFGSKNNKLRLKTMYNSIKPEDKIIEDELKSLLNTSDNASGLLAQRVYDFNSSSGTKIQHFLDFTKYFS</sequence>
<dbReference type="EMBL" id="CP022022">
    <property type="protein sequence ID" value="ASF44287.1"/>
    <property type="molecule type" value="Genomic_DNA"/>
</dbReference>
<dbReference type="KEGG" id="capn:CBG49_14960"/>
<dbReference type="Proteomes" id="UP000197007">
    <property type="component" value="Chromosome"/>
</dbReference>
<feature type="domain" description="Phage-Barnase-EndoU-ColicinE5/D-RelE like nuclease 3" evidence="1">
    <location>
        <begin position="45"/>
        <end position="148"/>
    </location>
</feature>
<evidence type="ECO:0000313" key="2">
    <source>
        <dbReference type="EMBL" id="ASF44287.1"/>
    </source>
</evidence>
<dbReference type="AlphaFoldDB" id="A0A1Z4BSK6"/>
<gene>
    <name evidence="2" type="ORF">CBG49_14960</name>
</gene>
<dbReference type="RefSeq" id="WP_088595116.1">
    <property type="nucleotide sequence ID" value="NZ_CP022022.1"/>
</dbReference>
<keyword evidence="3" id="KW-1185">Reference proteome</keyword>
<protein>
    <recommendedName>
        <fullName evidence="1">Phage-Barnase-EndoU-ColicinE5/D-RelE like nuclease 3 domain-containing protein</fullName>
    </recommendedName>
</protein>
<dbReference type="Pfam" id="PF18812">
    <property type="entry name" value="PBECR3"/>
    <property type="match status" value="1"/>
</dbReference>
<accession>A0A1Z4BSK6</accession>
<name>A0A1Z4BSK6_9FLAO</name>
<organism evidence="2 3">
    <name type="scientific">Capnocytophaga endodontalis</name>
    <dbReference type="NCBI Taxonomy" id="2708117"/>
    <lineage>
        <taxon>Bacteria</taxon>
        <taxon>Pseudomonadati</taxon>
        <taxon>Bacteroidota</taxon>
        <taxon>Flavobacteriia</taxon>
        <taxon>Flavobacteriales</taxon>
        <taxon>Flavobacteriaceae</taxon>
        <taxon>Capnocytophaga</taxon>
    </lineage>
</organism>
<evidence type="ECO:0000259" key="1">
    <source>
        <dbReference type="Pfam" id="PF18812"/>
    </source>
</evidence>
<proteinExistence type="predicted"/>
<evidence type="ECO:0000313" key="3">
    <source>
        <dbReference type="Proteomes" id="UP000197007"/>
    </source>
</evidence>
<dbReference type="InterPro" id="IPR041301">
    <property type="entry name" value="PBECR3"/>
</dbReference>